<feature type="compositionally biased region" description="Low complexity" evidence="4">
    <location>
        <begin position="234"/>
        <end position="261"/>
    </location>
</feature>
<name>A0AAE0TY67_9PEZI</name>
<dbReference type="CDD" id="cd21437">
    <property type="entry name" value="zf-HIT_ZNHIT1_like"/>
    <property type="match status" value="1"/>
</dbReference>
<sequence length="390" mass="40458">MNNFGVIEVAGAKKTNAPGWAYVPDTGPAPGSSALQPANRKRAARNQAALSSSDLSARQDAKIRKELDALDRDGSKDANIPVPPKPGRAQNKHTPNVRKILQSQKTFANHLDDYRALLALAETNPAAAAALNAAHLKPGAAFAPTPPAAAAAKNSPAPTPPPPTQAPTSTTSKRSAAAAKRAAAAAAREAKEAAAREAAAAEAAAAEAAKAAEAEQLDTAKDKDDDVEMTDAPGEASTTETAQTTTDGSTTTTSAAPAPGDVEPPPPPPPQAYPPDGTILPAYRRAPPAAHPGDGDPLLMSHVPYFPTDDELRALMTAPPLSYLDARAAVEDDDGDGYDASSGQPTYPTRHFCEVCGYWGRVCCTKCGSRVCALQCLTTHREECFTRYGV</sequence>
<keyword evidence="7" id="KW-1185">Reference proteome</keyword>
<organism evidence="6 7">
    <name type="scientific">Lasiosphaeria ovina</name>
    <dbReference type="NCBI Taxonomy" id="92902"/>
    <lineage>
        <taxon>Eukaryota</taxon>
        <taxon>Fungi</taxon>
        <taxon>Dikarya</taxon>
        <taxon>Ascomycota</taxon>
        <taxon>Pezizomycotina</taxon>
        <taxon>Sordariomycetes</taxon>
        <taxon>Sordariomycetidae</taxon>
        <taxon>Sordariales</taxon>
        <taxon>Lasiosphaeriaceae</taxon>
        <taxon>Lasiosphaeria</taxon>
    </lineage>
</organism>
<reference evidence="6" key="2">
    <citation type="submission" date="2023-06" db="EMBL/GenBank/DDBJ databases">
        <authorList>
            <consortium name="Lawrence Berkeley National Laboratory"/>
            <person name="Haridas S."/>
            <person name="Hensen N."/>
            <person name="Bonometti L."/>
            <person name="Westerberg I."/>
            <person name="Brannstrom I.O."/>
            <person name="Guillou S."/>
            <person name="Cros-Aarteil S."/>
            <person name="Calhoun S."/>
            <person name="Kuo A."/>
            <person name="Mondo S."/>
            <person name="Pangilinan J."/>
            <person name="Riley R."/>
            <person name="Labutti K."/>
            <person name="Andreopoulos B."/>
            <person name="Lipzen A."/>
            <person name="Chen C."/>
            <person name="Yanf M."/>
            <person name="Daum C."/>
            <person name="Ng V."/>
            <person name="Clum A."/>
            <person name="Steindorff A."/>
            <person name="Ohm R."/>
            <person name="Martin F."/>
            <person name="Silar P."/>
            <person name="Natvig D."/>
            <person name="Lalanne C."/>
            <person name="Gautier V."/>
            <person name="Ament-Velasquez S.L."/>
            <person name="Kruys A."/>
            <person name="Hutchinson M.I."/>
            <person name="Powell A.J."/>
            <person name="Barry K."/>
            <person name="Miller A.N."/>
            <person name="Grigoriev I.V."/>
            <person name="Debuchy R."/>
            <person name="Gladieux P."/>
            <person name="Thoren M.H."/>
            <person name="Johannesson H."/>
        </authorList>
    </citation>
    <scope>NUCLEOTIDE SEQUENCE</scope>
    <source>
        <strain evidence="6">CBS 958.72</strain>
    </source>
</reference>
<evidence type="ECO:0000256" key="3">
    <source>
        <dbReference type="ARBA" id="ARBA00022833"/>
    </source>
</evidence>
<evidence type="ECO:0000256" key="1">
    <source>
        <dbReference type="ARBA" id="ARBA00022723"/>
    </source>
</evidence>
<evidence type="ECO:0000313" key="6">
    <source>
        <dbReference type="EMBL" id="KAK3383784.1"/>
    </source>
</evidence>
<feature type="compositionally biased region" description="Low complexity" evidence="4">
    <location>
        <begin position="281"/>
        <end position="296"/>
    </location>
</feature>
<dbReference type="GO" id="GO:0008270">
    <property type="term" value="F:zinc ion binding"/>
    <property type="evidence" value="ECO:0007669"/>
    <property type="project" value="UniProtKB-KW"/>
</dbReference>
<feature type="compositionally biased region" description="Low complexity" evidence="4">
    <location>
        <begin position="196"/>
        <end position="209"/>
    </location>
</feature>
<feature type="compositionally biased region" description="Basic and acidic residues" evidence="4">
    <location>
        <begin position="210"/>
        <end position="224"/>
    </location>
</feature>
<dbReference type="Proteomes" id="UP001287356">
    <property type="component" value="Unassembled WGS sequence"/>
</dbReference>
<gene>
    <name evidence="6" type="ORF">B0T24DRAFT_606242</name>
</gene>
<accession>A0AAE0TY67</accession>
<feature type="compositionally biased region" description="Low complexity" evidence="4">
    <location>
        <begin position="166"/>
        <end position="187"/>
    </location>
</feature>
<dbReference type="GO" id="GO:0005634">
    <property type="term" value="C:nucleus"/>
    <property type="evidence" value="ECO:0007669"/>
    <property type="project" value="UniProtKB-ARBA"/>
</dbReference>
<feature type="region of interest" description="Disordered" evidence="4">
    <location>
        <begin position="145"/>
        <end position="296"/>
    </location>
</feature>
<feature type="compositionally biased region" description="Low complexity" evidence="4">
    <location>
        <begin position="145"/>
        <end position="156"/>
    </location>
</feature>
<evidence type="ECO:0000256" key="4">
    <source>
        <dbReference type="SAM" id="MobiDB-lite"/>
    </source>
</evidence>
<dbReference type="AlphaFoldDB" id="A0AAE0TY67"/>
<evidence type="ECO:0000256" key="2">
    <source>
        <dbReference type="ARBA" id="ARBA00022771"/>
    </source>
</evidence>
<dbReference type="EMBL" id="JAULSN010000001">
    <property type="protein sequence ID" value="KAK3383784.1"/>
    <property type="molecule type" value="Genomic_DNA"/>
</dbReference>
<keyword evidence="2" id="KW-0863">Zinc-finger</keyword>
<keyword evidence="3" id="KW-0862">Zinc</keyword>
<feature type="compositionally biased region" description="Pro residues" evidence="4">
    <location>
        <begin position="262"/>
        <end position="273"/>
    </location>
</feature>
<dbReference type="GO" id="GO:0006338">
    <property type="term" value="P:chromatin remodeling"/>
    <property type="evidence" value="ECO:0007669"/>
    <property type="project" value="InterPro"/>
</dbReference>
<feature type="compositionally biased region" description="Basic and acidic residues" evidence="4">
    <location>
        <begin position="57"/>
        <end position="76"/>
    </location>
</feature>
<dbReference type="InterPro" id="IPR039723">
    <property type="entry name" value="Vps71/ZNHIT1"/>
</dbReference>
<evidence type="ECO:0000313" key="7">
    <source>
        <dbReference type="Proteomes" id="UP001287356"/>
    </source>
</evidence>
<keyword evidence="1" id="KW-0479">Metal-binding</keyword>
<dbReference type="Pfam" id="PF04438">
    <property type="entry name" value="zf-HIT"/>
    <property type="match status" value="1"/>
</dbReference>
<dbReference type="PANTHER" id="PTHR13093">
    <property type="entry name" value="ZINC FINGER HIT DOMAIN CONTAINING PROTEIN 1"/>
    <property type="match status" value="1"/>
</dbReference>
<evidence type="ECO:0000259" key="5">
    <source>
        <dbReference type="Pfam" id="PF04438"/>
    </source>
</evidence>
<protein>
    <recommendedName>
        <fullName evidence="5">HIT-type domain-containing protein</fullName>
    </recommendedName>
</protein>
<proteinExistence type="predicted"/>
<feature type="region of interest" description="Disordered" evidence="4">
    <location>
        <begin position="17"/>
        <end position="96"/>
    </location>
</feature>
<feature type="domain" description="HIT-type" evidence="5">
    <location>
        <begin position="350"/>
        <end position="377"/>
    </location>
</feature>
<comment type="caution">
    <text evidence="6">The sequence shown here is derived from an EMBL/GenBank/DDBJ whole genome shotgun (WGS) entry which is preliminary data.</text>
</comment>
<dbReference type="InterPro" id="IPR007529">
    <property type="entry name" value="Znf_HIT"/>
</dbReference>
<reference evidence="6" key="1">
    <citation type="journal article" date="2023" name="Mol. Phylogenet. Evol.">
        <title>Genome-scale phylogeny and comparative genomics of the fungal order Sordariales.</title>
        <authorList>
            <person name="Hensen N."/>
            <person name="Bonometti L."/>
            <person name="Westerberg I."/>
            <person name="Brannstrom I.O."/>
            <person name="Guillou S."/>
            <person name="Cros-Aarteil S."/>
            <person name="Calhoun S."/>
            <person name="Haridas S."/>
            <person name="Kuo A."/>
            <person name="Mondo S."/>
            <person name="Pangilinan J."/>
            <person name="Riley R."/>
            <person name="LaButti K."/>
            <person name="Andreopoulos B."/>
            <person name="Lipzen A."/>
            <person name="Chen C."/>
            <person name="Yan M."/>
            <person name="Daum C."/>
            <person name="Ng V."/>
            <person name="Clum A."/>
            <person name="Steindorff A."/>
            <person name="Ohm R.A."/>
            <person name="Martin F."/>
            <person name="Silar P."/>
            <person name="Natvig D.O."/>
            <person name="Lalanne C."/>
            <person name="Gautier V."/>
            <person name="Ament-Velasquez S.L."/>
            <person name="Kruys A."/>
            <person name="Hutchinson M.I."/>
            <person name="Powell A.J."/>
            <person name="Barry K."/>
            <person name="Miller A.N."/>
            <person name="Grigoriev I.V."/>
            <person name="Debuchy R."/>
            <person name="Gladieux P."/>
            <person name="Hiltunen Thoren M."/>
            <person name="Johannesson H."/>
        </authorList>
    </citation>
    <scope>NUCLEOTIDE SEQUENCE</scope>
    <source>
        <strain evidence="6">CBS 958.72</strain>
    </source>
</reference>